<protein>
    <submittedName>
        <fullName evidence="2">Uncharacterized protein</fullName>
    </submittedName>
</protein>
<proteinExistence type="predicted"/>
<reference evidence="2 3" key="1">
    <citation type="journal article" date="2012" name="Genome Biol.">
        <title>Genome and low-iron response of an oceanic diatom adapted to chronic iron limitation.</title>
        <authorList>
            <person name="Lommer M."/>
            <person name="Specht M."/>
            <person name="Roy A.S."/>
            <person name="Kraemer L."/>
            <person name="Andreson R."/>
            <person name="Gutowska M.A."/>
            <person name="Wolf J."/>
            <person name="Bergner S.V."/>
            <person name="Schilhabel M.B."/>
            <person name="Klostermeier U.C."/>
            <person name="Beiko R.G."/>
            <person name="Rosenstiel P."/>
            <person name="Hippler M."/>
            <person name="Laroche J."/>
        </authorList>
    </citation>
    <scope>NUCLEOTIDE SEQUENCE [LARGE SCALE GENOMIC DNA]</scope>
    <source>
        <strain evidence="2 3">CCMP1005</strain>
    </source>
</reference>
<dbReference type="Proteomes" id="UP000266841">
    <property type="component" value="Unassembled WGS sequence"/>
</dbReference>
<feature type="non-terminal residue" evidence="2">
    <location>
        <position position="1"/>
    </location>
</feature>
<feature type="region of interest" description="Disordered" evidence="1">
    <location>
        <begin position="136"/>
        <end position="164"/>
    </location>
</feature>
<gene>
    <name evidence="2" type="ORF">THAOC_32114</name>
</gene>
<dbReference type="EMBL" id="AGNL01045180">
    <property type="protein sequence ID" value="EJK49045.1"/>
    <property type="molecule type" value="Genomic_DNA"/>
</dbReference>
<evidence type="ECO:0000256" key="1">
    <source>
        <dbReference type="SAM" id="MobiDB-lite"/>
    </source>
</evidence>
<evidence type="ECO:0000313" key="2">
    <source>
        <dbReference type="EMBL" id="EJK49045.1"/>
    </source>
</evidence>
<sequence>PGRGPRQHEGVGFGVSQTARLAISQAGQYTQNVQYETVRKSVTWIGNMYEAGASYSGAPTTDAPSSDGGAVRVLEPDAAQVVREVHAGRQAEDGTGQVPERAFDVRDGGDGFQVALPSHQRSVRQQNPVLEVDRNPAAPTFGRSGPPGGLAVCQEGREDQGTDQGLTTKWGLHPIHGDFEGEPAGAVLGRHVDGALFPSLLDALRGGPDDDGQGG</sequence>
<keyword evidence="3" id="KW-1185">Reference proteome</keyword>
<dbReference type="AlphaFoldDB" id="K0R7U9"/>
<name>K0R7U9_THAOC</name>
<organism evidence="2 3">
    <name type="scientific">Thalassiosira oceanica</name>
    <name type="common">Marine diatom</name>
    <dbReference type="NCBI Taxonomy" id="159749"/>
    <lineage>
        <taxon>Eukaryota</taxon>
        <taxon>Sar</taxon>
        <taxon>Stramenopiles</taxon>
        <taxon>Ochrophyta</taxon>
        <taxon>Bacillariophyta</taxon>
        <taxon>Coscinodiscophyceae</taxon>
        <taxon>Thalassiosirophycidae</taxon>
        <taxon>Thalassiosirales</taxon>
        <taxon>Thalassiosiraceae</taxon>
        <taxon>Thalassiosira</taxon>
    </lineage>
</organism>
<comment type="caution">
    <text evidence="2">The sequence shown here is derived from an EMBL/GenBank/DDBJ whole genome shotgun (WGS) entry which is preliminary data.</text>
</comment>
<evidence type="ECO:0000313" key="3">
    <source>
        <dbReference type="Proteomes" id="UP000266841"/>
    </source>
</evidence>
<accession>K0R7U9</accession>